<dbReference type="GO" id="GO:0071949">
    <property type="term" value="F:FAD binding"/>
    <property type="evidence" value="ECO:0007669"/>
    <property type="project" value="InterPro"/>
</dbReference>
<comment type="function">
    <text evidence="2 16">Cell wall formation.</text>
</comment>
<dbReference type="EC" id="1.3.1.98" evidence="16"/>
<evidence type="ECO:0000256" key="1">
    <source>
        <dbReference type="ARBA" id="ARBA00001974"/>
    </source>
</evidence>
<dbReference type="AlphaFoldDB" id="A0A1F7ITI9"/>
<evidence type="ECO:0000256" key="6">
    <source>
        <dbReference type="ARBA" id="ARBA00022618"/>
    </source>
</evidence>
<evidence type="ECO:0000256" key="7">
    <source>
        <dbReference type="ARBA" id="ARBA00022630"/>
    </source>
</evidence>
<keyword evidence="9 16" id="KW-0521">NADP</keyword>
<dbReference type="Pfam" id="PF02873">
    <property type="entry name" value="MurB_C"/>
    <property type="match status" value="1"/>
</dbReference>
<dbReference type="InterPro" id="IPR011601">
    <property type="entry name" value="MurB_C"/>
</dbReference>
<keyword evidence="8 16" id="KW-0274">FAD</keyword>
<proteinExistence type="inferred from homology"/>
<evidence type="ECO:0000256" key="14">
    <source>
        <dbReference type="ARBA" id="ARBA00023316"/>
    </source>
</evidence>
<comment type="caution">
    <text evidence="16">Lacks conserved residue(s) required for the propagation of feature annotation.</text>
</comment>
<evidence type="ECO:0000256" key="12">
    <source>
        <dbReference type="ARBA" id="ARBA00023002"/>
    </source>
</evidence>
<evidence type="ECO:0000313" key="19">
    <source>
        <dbReference type="Proteomes" id="UP000177141"/>
    </source>
</evidence>
<dbReference type="SUPFAM" id="SSF56194">
    <property type="entry name" value="Uridine diphospho-N-Acetylenolpyruvylglucosamine reductase, MurB, C-terminal domain"/>
    <property type="match status" value="1"/>
</dbReference>
<keyword evidence="13 16" id="KW-0131">Cell cycle</keyword>
<gene>
    <name evidence="16" type="primary">murB</name>
    <name evidence="18" type="ORF">A3A93_00185</name>
</gene>
<dbReference type="SUPFAM" id="SSF56176">
    <property type="entry name" value="FAD-binding/transporter-associated domain-like"/>
    <property type="match status" value="1"/>
</dbReference>
<keyword evidence="7 16" id="KW-0285">Flavoprotein</keyword>
<dbReference type="InterPro" id="IPR036318">
    <property type="entry name" value="FAD-bd_PCMH-like_sf"/>
</dbReference>
<dbReference type="Gene3D" id="3.30.43.10">
    <property type="entry name" value="Uridine Diphospho-n-acetylenolpyruvylglucosamine Reductase, domain 2"/>
    <property type="match status" value="1"/>
</dbReference>
<protein>
    <recommendedName>
        <fullName evidence="16">UDP-N-acetylenolpyruvoylglucosamine reductase</fullName>
        <ecNumber evidence="16">1.3.1.98</ecNumber>
    </recommendedName>
    <alternativeName>
        <fullName evidence="16">UDP-N-acetylmuramate dehydrogenase</fullName>
    </alternativeName>
</protein>
<dbReference type="NCBIfam" id="TIGR00179">
    <property type="entry name" value="murB"/>
    <property type="match status" value="1"/>
</dbReference>
<evidence type="ECO:0000313" key="18">
    <source>
        <dbReference type="EMBL" id="OGK46675.1"/>
    </source>
</evidence>
<feature type="domain" description="FAD-binding PCMH-type" evidence="17">
    <location>
        <begin position="27"/>
        <end position="197"/>
    </location>
</feature>
<accession>A0A1F7ITI9</accession>
<keyword evidence="11 16" id="KW-0573">Peptidoglycan synthesis</keyword>
<dbReference type="GO" id="GO:0071555">
    <property type="term" value="P:cell wall organization"/>
    <property type="evidence" value="ECO:0007669"/>
    <property type="project" value="UniProtKB-KW"/>
</dbReference>
<organism evidence="18 19">
    <name type="scientific">Candidatus Roizmanbacteria bacterium RIFCSPLOWO2_01_FULL_38_12</name>
    <dbReference type="NCBI Taxonomy" id="1802061"/>
    <lineage>
        <taxon>Bacteria</taxon>
        <taxon>Candidatus Roizmaniibacteriota</taxon>
    </lineage>
</organism>
<evidence type="ECO:0000256" key="2">
    <source>
        <dbReference type="ARBA" id="ARBA00003921"/>
    </source>
</evidence>
<evidence type="ECO:0000256" key="8">
    <source>
        <dbReference type="ARBA" id="ARBA00022827"/>
    </source>
</evidence>
<dbReference type="GO" id="GO:0051301">
    <property type="term" value="P:cell division"/>
    <property type="evidence" value="ECO:0007669"/>
    <property type="project" value="UniProtKB-KW"/>
</dbReference>
<dbReference type="InterPro" id="IPR016169">
    <property type="entry name" value="FAD-bd_PCMH_sub2"/>
</dbReference>
<dbReference type="InterPro" id="IPR016167">
    <property type="entry name" value="FAD-bd_PCMH_sub1"/>
</dbReference>
<comment type="similarity">
    <text evidence="16">Belongs to the MurB family.</text>
</comment>
<keyword evidence="12 16" id="KW-0560">Oxidoreductase</keyword>
<dbReference type="InterPro" id="IPR036635">
    <property type="entry name" value="MurB_C_sf"/>
</dbReference>
<dbReference type="PROSITE" id="PS51387">
    <property type="entry name" value="FAD_PCMH"/>
    <property type="match status" value="1"/>
</dbReference>
<dbReference type="InterPro" id="IPR003170">
    <property type="entry name" value="MurB"/>
</dbReference>
<dbReference type="Pfam" id="PF01565">
    <property type="entry name" value="FAD_binding_4"/>
    <property type="match status" value="1"/>
</dbReference>
<evidence type="ECO:0000259" key="17">
    <source>
        <dbReference type="PROSITE" id="PS51387"/>
    </source>
</evidence>
<dbReference type="Gene3D" id="3.30.465.10">
    <property type="match status" value="1"/>
</dbReference>
<dbReference type="Proteomes" id="UP000177141">
    <property type="component" value="Unassembled WGS sequence"/>
</dbReference>
<comment type="subcellular location">
    <subcellularLocation>
        <location evidence="3 16">Cytoplasm</location>
    </subcellularLocation>
</comment>
<dbReference type="GO" id="GO:0008762">
    <property type="term" value="F:UDP-N-acetylmuramate dehydrogenase activity"/>
    <property type="evidence" value="ECO:0007669"/>
    <property type="project" value="UniProtKB-UniRule"/>
</dbReference>
<keyword evidence="14 16" id="KW-0961">Cell wall biogenesis/degradation</keyword>
<comment type="cofactor">
    <cofactor evidence="1 16">
        <name>FAD</name>
        <dbReference type="ChEBI" id="CHEBI:57692"/>
    </cofactor>
</comment>
<dbReference type="STRING" id="1802061.A3A93_00185"/>
<evidence type="ECO:0000256" key="13">
    <source>
        <dbReference type="ARBA" id="ARBA00023306"/>
    </source>
</evidence>
<evidence type="ECO:0000256" key="4">
    <source>
        <dbReference type="ARBA" id="ARBA00004752"/>
    </source>
</evidence>
<feature type="active site" description="Proton donor" evidence="16">
    <location>
        <position position="226"/>
    </location>
</feature>
<comment type="catalytic activity">
    <reaction evidence="15 16">
        <text>UDP-N-acetyl-alpha-D-muramate + NADP(+) = UDP-N-acetyl-3-O-(1-carboxyvinyl)-alpha-D-glucosamine + NADPH + H(+)</text>
        <dbReference type="Rhea" id="RHEA:12248"/>
        <dbReference type="ChEBI" id="CHEBI:15378"/>
        <dbReference type="ChEBI" id="CHEBI:57783"/>
        <dbReference type="ChEBI" id="CHEBI:58349"/>
        <dbReference type="ChEBI" id="CHEBI:68483"/>
        <dbReference type="ChEBI" id="CHEBI:70757"/>
        <dbReference type="EC" id="1.3.1.98"/>
    </reaction>
</comment>
<evidence type="ECO:0000256" key="16">
    <source>
        <dbReference type="HAMAP-Rule" id="MF_00037"/>
    </source>
</evidence>
<dbReference type="Gene3D" id="3.90.78.10">
    <property type="entry name" value="UDP-N-acetylenolpyruvoylglucosamine reductase, C-terminal domain"/>
    <property type="match status" value="1"/>
</dbReference>
<evidence type="ECO:0000256" key="5">
    <source>
        <dbReference type="ARBA" id="ARBA00022490"/>
    </source>
</evidence>
<dbReference type="InterPro" id="IPR016166">
    <property type="entry name" value="FAD-bd_PCMH"/>
</dbReference>
<dbReference type="EMBL" id="MGAL01000042">
    <property type="protein sequence ID" value="OGK46675.1"/>
    <property type="molecule type" value="Genomic_DNA"/>
</dbReference>
<keyword evidence="6 16" id="KW-0132">Cell division</keyword>
<name>A0A1F7ITI9_9BACT</name>
<evidence type="ECO:0000256" key="3">
    <source>
        <dbReference type="ARBA" id="ARBA00004496"/>
    </source>
</evidence>
<dbReference type="GO" id="GO:0009252">
    <property type="term" value="P:peptidoglycan biosynthetic process"/>
    <property type="evidence" value="ECO:0007669"/>
    <property type="project" value="UniProtKB-UniRule"/>
</dbReference>
<dbReference type="GO" id="GO:0008360">
    <property type="term" value="P:regulation of cell shape"/>
    <property type="evidence" value="ECO:0007669"/>
    <property type="project" value="UniProtKB-KW"/>
</dbReference>
<dbReference type="InterPro" id="IPR006094">
    <property type="entry name" value="Oxid_FAD_bind_N"/>
</dbReference>
<dbReference type="HAMAP" id="MF_00037">
    <property type="entry name" value="MurB"/>
    <property type="match status" value="1"/>
</dbReference>
<evidence type="ECO:0000256" key="11">
    <source>
        <dbReference type="ARBA" id="ARBA00022984"/>
    </source>
</evidence>
<dbReference type="GO" id="GO:0005829">
    <property type="term" value="C:cytosol"/>
    <property type="evidence" value="ECO:0007669"/>
    <property type="project" value="TreeGrafter"/>
</dbReference>
<comment type="caution">
    <text evidence="18">The sequence shown here is derived from an EMBL/GenBank/DDBJ whole genome shotgun (WGS) entry which is preliminary data.</text>
</comment>
<keyword evidence="10 16" id="KW-0133">Cell shape</keyword>
<feature type="active site" evidence="16">
    <location>
        <position position="306"/>
    </location>
</feature>
<evidence type="ECO:0000256" key="10">
    <source>
        <dbReference type="ARBA" id="ARBA00022960"/>
    </source>
</evidence>
<comment type="pathway">
    <text evidence="4 16">Cell wall biogenesis; peptidoglycan biosynthesis.</text>
</comment>
<sequence>MQSELLKKFGNKLQKNKDISAYFTMHFRVKADYYIEVKTLDEWKKTVKTAHDLKLPIVILGGGSNIAVTKERINALVIRNRYIHSKKVSETKTHVEMLYSSGYPIGRIVKETTEKGLSGFEYHLGLPGTIGGAMYMNSKWTKPESYCGDTLVYAYIMTRDGKIRKEKKSYFKFAYDYSILQETKEIFLEGVYRFKKEKPEILKKRSQEALAYRKQTQPFGVATCGCFFQNISFDDQKKLNLPSSSVGYLIDKSGLKGKKIGAFEISTKHANFIINHGSGKPEDLERLLDIIRDSIRTKYRIELKEEVVIV</sequence>
<keyword evidence="5 16" id="KW-0963">Cytoplasm</keyword>
<evidence type="ECO:0000256" key="15">
    <source>
        <dbReference type="ARBA" id="ARBA00048914"/>
    </source>
</evidence>
<reference evidence="18 19" key="1">
    <citation type="journal article" date="2016" name="Nat. Commun.">
        <title>Thousands of microbial genomes shed light on interconnected biogeochemical processes in an aquifer system.</title>
        <authorList>
            <person name="Anantharaman K."/>
            <person name="Brown C.T."/>
            <person name="Hug L.A."/>
            <person name="Sharon I."/>
            <person name="Castelle C.J."/>
            <person name="Probst A.J."/>
            <person name="Thomas B.C."/>
            <person name="Singh A."/>
            <person name="Wilkins M.J."/>
            <person name="Karaoz U."/>
            <person name="Brodie E.L."/>
            <person name="Williams K.H."/>
            <person name="Hubbard S.S."/>
            <person name="Banfield J.F."/>
        </authorList>
    </citation>
    <scope>NUCLEOTIDE SEQUENCE [LARGE SCALE GENOMIC DNA]</scope>
</reference>
<dbReference type="UniPathway" id="UPA00219"/>
<evidence type="ECO:0000256" key="9">
    <source>
        <dbReference type="ARBA" id="ARBA00022857"/>
    </source>
</evidence>
<dbReference type="PANTHER" id="PTHR21071">
    <property type="entry name" value="UDP-N-ACETYLENOLPYRUVOYLGLUCOSAMINE REDUCTASE"/>
    <property type="match status" value="1"/>
</dbReference>
<dbReference type="PANTHER" id="PTHR21071:SF4">
    <property type="entry name" value="UDP-N-ACETYLENOLPYRUVOYLGLUCOSAMINE REDUCTASE"/>
    <property type="match status" value="1"/>
</dbReference>